<proteinExistence type="predicted"/>
<dbReference type="PANTHER" id="PTHR24413">
    <property type="entry name" value="SPECKLE-TYPE POZ PROTEIN"/>
    <property type="match status" value="1"/>
</dbReference>
<reference evidence="3" key="1">
    <citation type="submission" date="2022-11" db="UniProtKB">
        <authorList>
            <consortium name="WormBaseParasite"/>
        </authorList>
    </citation>
    <scope>IDENTIFICATION</scope>
</reference>
<feature type="domain" description="BTB" evidence="1">
    <location>
        <begin position="116"/>
        <end position="185"/>
    </location>
</feature>
<evidence type="ECO:0000313" key="2">
    <source>
        <dbReference type="Proteomes" id="UP000887566"/>
    </source>
</evidence>
<dbReference type="InterPro" id="IPR000210">
    <property type="entry name" value="BTB/POZ_dom"/>
</dbReference>
<evidence type="ECO:0000313" key="3">
    <source>
        <dbReference type="WBParaSite" id="PSAMB.scaffold1666size28920.g14281.t1"/>
    </source>
</evidence>
<dbReference type="AlphaFoldDB" id="A0A914V8P0"/>
<dbReference type="SUPFAM" id="SSF54695">
    <property type="entry name" value="POZ domain"/>
    <property type="match status" value="1"/>
</dbReference>
<dbReference type="Pfam" id="PF00651">
    <property type="entry name" value="BTB"/>
    <property type="match status" value="1"/>
</dbReference>
<sequence>MNVAYLTGPKESIYLNILSNNDRNNIQLGTNSSKTGSEFKIGTELAIFGTAPQNINSNLTGPDGNGNRLLICTINVTLQADLFTNLPFEDILEPAESHSNDPLLLKALSGQEDKLSDFNIIAGNFIFATHRCILATRCPYFEQFFVEGGEEWIEKATSQMSAPISKRAMSEILTYLYTDRINIPRSDGVLDVELMEELVCGADYFRLPQLQKHYERPLYEHLMANQTSENALSYFIIADRYEFKLLKTCALSVLHDHLDWIEDHVNNILSNPAKAPSKNATDKEDKILTYWKTLKENRPDSISLIDEVFAFTRQINATHL</sequence>
<dbReference type="PROSITE" id="PS50097">
    <property type="entry name" value="BTB"/>
    <property type="match status" value="1"/>
</dbReference>
<protein>
    <submittedName>
        <fullName evidence="3">BTB domain-containing protein</fullName>
    </submittedName>
</protein>
<dbReference type="WBParaSite" id="PSAMB.scaffold1666size28920.g14281.t1">
    <property type="protein sequence ID" value="PSAMB.scaffold1666size28920.g14281.t1"/>
    <property type="gene ID" value="PSAMB.scaffold1666size28920.g14281"/>
</dbReference>
<dbReference type="Proteomes" id="UP000887566">
    <property type="component" value="Unplaced"/>
</dbReference>
<dbReference type="SMART" id="SM00225">
    <property type="entry name" value="BTB"/>
    <property type="match status" value="1"/>
</dbReference>
<dbReference type="Gene3D" id="3.30.710.10">
    <property type="entry name" value="Potassium Channel Kv1.1, Chain A"/>
    <property type="match status" value="1"/>
</dbReference>
<keyword evidence="2" id="KW-1185">Reference proteome</keyword>
<accession>A0A914V8P0</accession>
<dbReference type="InterPro" id="IPR011333">
    <property type="entry name" value="SKP1/BTB/POZ_sf"/>
</dbReference>
<organism evidence="2 3">
    <name type="scientific">Plectus sambesii</name>
    <dbReference type="NCBI Taxonomy" id="2011161"/>
    <lineage>
        <taxon>Eukaryota</taxon>
        <taxon>Metazoa</taxon>
        <taxon>Ecdysozoa</taxon>
        <taxon>Nematoda</taxon>
        <taxon>Chromadorea</taxon>
        <taxon>Plectida</taxon>
        <taxon>Plectina</taxon>
        <taxon>Plectoidea</taxon>
        <taxon>Plectidae</taxon>
        <taxon>Plectus</taxon>
    </lineage>
</organism>
<name>A0A914V8P0_9BILA</name>
<dbReference type="CDD" id="cd18186">
    <property type="entry name" value="BTB_POZ_ZBTB_KLHL-like"/>
    <property type="match status" value="1"/>
</dbReference>
<evidence type="ECO:0000259" key="1">
    <source>
        <dbReference type="PROSITE" id="PS50097"/>
    </source>
</evidence>